<evidence type="ECO:0000313" key="2">
    <source>
        <dbReference type="Proteomes" id="UP001300261"/>
    </source>
</evidence>
<organism evidence="1 2">
    <name type="scientific">Roseibium salinum</name>
    <dbReference type="NCBI Taxonomy" id="1604349"/>
    <lineage>
        <taxon>Bacteria</taxon>
        <taxon>Pseudomonadati</taxon>
        <taxon>Pseudomonadota</taxon>
        <taxon>Alphaproteobacteria</taxon>
        <taxon>Hyphomicrobiales</taxon>
        <taxon>Stappiaceae</taxon>
        <taxon>Roseibium</taxon>
    </lineage>
</organism>
<proteinExistence type="predicted"/>
<dbReference type="Gene3D" id="3.50.50.60">
    <property type="entry name" value="FAD/NAD(P)-binding domain"/>
    <property type="match status" value="1"/>
</dbReference>
<name>A0ABT3R3M1_9HYPH</name>
<dbReference type="Proteomes" id="UP001300261">
    <property type="component" value="Unassembled WGS sequence"/>
</dbReference>
<comment type="caution">
    <text evidence="1">The sequence shown here is derived from an EMBL/GenBank/DDBJ whole genome shotgun (WGS) entry which is preliminary data.</text>
</comment>
<dbReference type="SUPFAM" id="SSF51905">
    <property type="entry name" value="FAD/NAD(P)-binding domain"/>
    <property type="match status" value="1"/>
</dbReference>
<dbReference type="RefSeq" id="WP_265967290.1">
    <property type="nucleotide sequence ID" value="NZ_JAPEVI010000003.1"/>
</dbReference>
<evidence type="ECO:0000313" key="1">
    <source>
        <dbReference type="EMBL" id="MCX2723736.1"/>
    </source>
</evidence>
<protein>
    <submittedName>
        <fullName evidence="1">Uncharacterized protein</fullName>
    </submittedName>
</protein>
<sequence>MWADAGRLSLSCCIRSEALAALRQRRNGNAAEVIHAHLLATCRGVREALAGAILSDKWLSTGTIRPAVRARYAEDIFRAGNLAGEAHPVIAEGISMAIQSASLLAQVLDDVDITDPAALAAAGQRYSAAWSRHFKARLRMSQTVAWMASRPEAFGFVAATIEAVPKLLTFGAGLSGKAQVFSPGK</sequence>
<gene>
    <name evidence="1" type="ORF">ON753_15385</name>
</gene>
<accession>A0ABT3R3M1</accession>
<reference evidence="1 2" key="1">
    <citation type="journal article" date="2016" name="Int. J. Syst. Evol. Microbiol.">
        <title>Labrenzia salina sp. nov., isolated from the rhizosphere of the halophyte Arthrocnemum macrostachyum.</title>
        <authorList>
            <person name="Camacho M."/>
            <person name="Redondo-Gomez S."/>
            <person name="Rodriguez-Llorente I."/>
            <person name="Rohde M."/>
            <person name="Sproer C."/>
            <person name="Schumann P."/>
            <person name="Klenk H.P."/>
            <person name="Montero-Calasanz M.D.C."/>
        </authorList>
    </citation>
    <scope>NUCLEOTIDE SEQUENCE [LARGE SCALE GENOMIC DNA]</scope>
    <source>
        <strain evidence="1 2">DSM 29163</strain>
    </source>
</reference>
<dbReference type="InterPro" id="IPR036188">
    <property type="entry name" value="FAD/NAD-bd_sf"/>
</dbReference>
<keyword evidence="2" id="KW-1185">Reference proteome</keyword>
<dbReference type="EMBL" id="JAPEVI010000003">
    <property type="protein sequence ID" value="MCX2723736.1"/>
    <property type="molecule type" value="Genomic_DNA"/>
</dbReference>